<dbReference type="AlphaFoldDB" id="A0A2S7T8D0"/>
<proteinExistence type="inferred from homology"/>
<evidence type="ECO:0000256" key="7">
    <source>
        <dbReference type="PIRSR" id="PIRSR001217-1"/>
    </source>
</evidence>
<evidence type="ECO:0000256" key="1">
    <source>
        <dbReference type="ARBA" id="ARBA00004370"/>
    </source>
</evidence>
<comment type="similarity">
    <text evidence="2">Belongs to the peptidase S49 family.</text>
</comment>
<gene>
    <name evidence="10" type="ORF">BST99_08545</name>
</gene>
<keyword evidence="8" id="KW-0812">Transmembrane</keyword>
<dbReference type="CDD" id="cd07023">
    <property type="entry name" value="S49_Sppa_N_C"/>
    <property type="match status" value="1"/>
</dbReference>
<feature type="active site" description="Proton donor/acceptor" evidence="7">
    <location>
        <position position="188"/>
    </location>
</feature>
<sequence>MKFLRNFLASIMGTLVALGIFWFMFVIFISVLGSAEDPVSIRNNSVLELQFSEPIVDYVGTPADAPFSGLFEESAGLDQILHAIRVAKNDSRIKGINIKTSSLLAGMAQTEEIREALLDFKSEGKFIYAYADFYGQKEYYLASVADEVFLNPQGIMDFKGLSSEVLFFKDFQEKTGVKMEVVRHGKYKSAVEPFLADRMSDENRLQIKSLIESLWGSMLEDVAETRGIDVSELNRIADELGGRTPELAVLNGLIDSLVYQDQYDARLRTELNIGEKARIPAVSLKNYMKYAKSKRLKKGKEQIALIYAQGQVGYGSGSPQVIGQGTINSALRRARNNDNIKAVVLRVNSPGGSALTSDLIWREVQLTREVKPVVVSFGDVAASGGYYIGVAGTKIFAEPTTITGSIGVFGTIPNFSEFAQEIGINAEQVGTNKNSVDYSIFEPMSNSFRAQVKESVERTYDTFLSRVAEGREMTVEEVDKIAQGRVWSGAEAVEIGLVDELGSLEAAIEEAAKLAEMSSYRVTKYPRFKSEFERLMDGLGGAQSRMAEKTLEKELGSELYKAYKQVKNLSEAQGVQAHMPFQLNIK</sequence>
<evidence type="ECO:0000256" key="2">
    <source>
        <dbReference type="ARBA" id="ARBA00008683"/>
    </source>
</evidence>
<dbReference type="CDD" id="cd07018">
    <property type="entry name" value="S49_SppA_67K_type"/>
    <property type="match status" value="1"/>
</dbReference>
<dbReference type="Proteomes" id="UP000239366">
    <property type="component" value="Unassembled WGS sequence"/>
</dbReference>
<keyword evidence="3" id="KW-0645">Protease</keyword>
<evidence type="ECO:0000313" key="10">
    <source>
        <dbReference type="EMBL" id="PQJ15767.1"/>
    </source>
</evidence>
<comment type="caution">
    <text evidence="10">The sequence shown here is derived from an EMBL/GenBank/DDBJ whole genome shotgun (WGS) entry which is preliminary data.</text>
</comment>
<keyword evidence="6 8" id="KW-0472">Membrane</keyword>
<evidence type="ECO:0000256" key="3">
    <source>
        <dbReference type="ARBA" id="ARBA00022670"/>
    </source>
</evidence>
<organism evidence="10 11">
    <name type="scientific">Aureicoccus marinus</name>
    <dbReference type="NCBI Taxonomy" id="754435"/>
    <lineage>
        <taxon>Bacteria</taxon>
        <taxon>Pseudomonadati</taxon>
        <taxon>Bacteroidota</taxon>
        <taxon>Flavobacteriia</taxon>
        <taxon>Flavobacteriales</taxon>
        <taxon>Flavobacteriaceae</taxon>
        <taxon>Aureicoccus</taxon>
    </lineage>
</organism>
<evidence type="ECO:0000313" key="11">
    <source>
        <dbReference type="Proteomes" id="UP000239366"/>
    </source>
</evidence>
<dbReference type="OrthoDB" id="9764363at2"/>
<name>A0A2S7T8D0_9FLAO</name>
<evidence type="ECO:0000256" key="8">
    <source>
        <dbReference type="SAM" id="Phobius"/>
    </source>
</evidence>
<keyword evidence="4" id="KW-0378">Hydrolase</keyword>
<feature type="domain" description="Peptidase S49" evidence="9">
    <location>
        <begin position="120"/>
        <end position="272"/>
    </location>
</feature>
<dbReference type="InterPro" id="IPR004635">
    <property type="entry name" value="Pept_S49_SppA"/>
</dbReference>
<feature type="domain" description="Peptidase S49" evidence="9">
    <location>
        <begin position="368"/>
        <end position="517"/>
    </location>
</feature>
<keyword evidence="11" id="KW-1185">Reference proteome</keyword>
<dbReference type="GO" id="GO:0006465">
    <property type="term" value="P:signal peptide processing"/>
    <property type="evidence" value="ECO:0007669"/>
    <property type="project" value="InterPro"/>
</dbReference>
<dbReference type="InterPro" id="IPR047272">
    <property type="entry name" value="S49_SppA_C"/>
</dbReference>
<dbReference type="NCBIfam" id="TIGR00705">
    <property type="entry name" value="SppA_67K"/>
    <property type="match status" value="1"/>
</dbReference>
<dbReference type="PANTHER" id="PTHR33209:SF1">
    <property type="entry name" value="PEPTIDASE S49 DOMAIN-CONTAINING PROTEIN"/>
    <property type="match status" value="1"/>
</dbReference>
<accession>A0A2S7T8D0</accession>
<protein>
    <submittedName>
        <fullName evidence="10">Signal peptide peptidase SppA</fullName>
    </submittedName>
</protein>
<feature type="active site" description="Nucleophile" evidence="7">
    <location>
        <position position="383"/>
    </location>
</feature>
<dbReference type="InterPro" id="IPR047217">
    <property type="entry name" value="S49_SppA_67K_type_N"/>
</dbReference>
<evidence type="ECO:0000256" key="4">
    <source>
        <dbReference type="ARBA" id="ARBA00022801"/>
    </source>
</evidence>
<dbReference type="InterPro" id="IPR029045">
    <property type="entry name" value="ClpP/crotonase-like_dom_sf"/>
</dbReference>
<dbReference type="EMBL" id="MQVX01000001">
    <property type="protein sequence ID" value="PQJ15767.1"/>
    <property type="molecule type" value="Genomic_DNA"/>
</dbReference>
<dbReference type="NCBIfam" id="TIGR00706">
    <property type="entry name" value="SppA_dom"/>
    <property type="match status" value="1"/>
</dbReference>
<evidence type="ECO:0000256" key="5">
    <source>
        <dbReference type="ARBA" id="ARBA00022825"/>
    </source>
</evidence>
<dbReference type="GO" id="GO:0016020">
    <property type="term" value="C:membrane"/>
    <property type="evidence" value="ECO:0007669"/>
    <property type="project" value="UniProtKB-SubCell"/>
</dbReference>
<dbReference type="InterPro" id="IPR002142">
    <property type="entry name" value="Peptidase_S49"/>
</dbReference>
<evidence type="ECO:0000256" key="6">
    <source>
        <dbReference type="ARBA" id="ARBA00023136"/>
    </source>
</evidence>
<reference evidence="11" key="1">
    <citation type="submission" date="2016-11" db="EMBL/GenBank/DDBJ databases">
        <title>Trade-off between light-utilization and light-protection in marine flavobacteria.</title>
        <authorList>
            <person name="Kumagai Y."/>
            <person name="Yoshizawa S."/>
            <person name="Kogure K."/>
        </authorList>
    </citation>
    <scope>NUCLEOTIDE SEQUENCE [LARGE SCALE GENOMIC DNA]</scope>
    <source>
        <strain evidence="11">SG-18</strain>
    </source>
</reference>
<comment type="subcellular location">
    <subcellularLocation>
        <location evidence="1">Membrane</location>
    </subcellularLocation>
</comment>
<dbReference type="Pfam" id="PF01343">
    <property type="entry name" value="Peptidase_S49"/>
    <property type="match status" value="2"/>
</dbReference>
<dbReference type="SUPFAM" id="SSF52096">
    <property type="entry name" value="ClpP/crotonase"/>
    <property type="match status" value="2"/>
</dbReference>
<dbReference type="RefSeq" id="WP_105001425.1">
    <property type="nucleotide sequence ID" value="NZ_MQVX01000001.1"/>
</dbReference>
<dbReference type="GO" id="GO:0008236">
    <property type="term" value="F:serine-type peptidase activity"/>
    <property type="evidence" value="ECO:0007669"/>
    <property type="project" value="UniProtKB-KW"/>
</dbReference>
<keyword evidence="5" id="KW-0720">Serine protease</keyword>
<feature type="transmembrane region" description="Helical" evidence="8">
    <location>
        <begin position="7"/>
        <end position="32"/>
    </location>
</feature>
<evidence type="ECO:0000259" key="9">
    <source>
        <dbReference type="Pfam" id="PF01343"/>
    </source>
</evidence>
<dbReference type="PANTHER" id="PTHR33209">
    <property type="entry name" value="PROTEASE 4"/>
    <property type="match status" value="1"/>
</dbReference>
<dbReference type="Gene3D" id="3.90.226.10">
    <property type="entry name" value="2-enoyl-CoA Hydratase, Chain A, domain 1"/>
    <property type="match status" value="3"/>
</dbReference>
<keyword evidence="8" id="KW-1133">Transmembrane helix</keyword>
<dbReference type="InterPro" id="IPR004634">
    <property type="entry name" value="Pept_S49_pIV"/>
</dbReference>
<dbReference type="PIRSF" id="PIRSF001217">
    <property type="entry name" value="Protease_4_SppA"/>
    <property type="match status" value="1"/>
</dbReference>